<protein>
    <submittedName>
        <fullName evidence="4">Planctomycete cytochrome C</fullName>
    </submittedName>
</protein>
<dbReference type="RefSeq" id="WP_146568976.1">
    <property type="nucleotide sequence ID" value="NZ_SIHJ01000008.1"/>
</dbReference>
<dbReference type="PANTHER" id="PTHR35889">
    <property type="entry name" value="CYCLOINULO-OLIGOSACCHARIDE FRUCTANOTRANSFERASE-RELATED"/>
    <property type="match status" value="1"/>
</dbReference>
<feature type="signal peptide" evidence="2">
    <location>
        <begin position="1"/>
        <end position="24"/>
    </location>
</feature>
<evidence type="ECO:0000256" key="2">
    <source>
        <dbReference type="SAM" id="SignalP"/>
    </source>
</evidence>
<evidence type="ECO:0000313" key="5">
    <source>
        <dbReference type="Proteomes" id="UP000316714"/>
    </source>
</evidence>
<keyword evidence="2" id="KW-0732">Signal</keyword>
<name>A0A5C5UU59_9BACT</name>
<feature type="domain" description="Cytochrome C Planctomycete-type" evidence="3">
    <location>
        <begin position="42"/>
        <end position="97"/>
    </location>
</feature>
<proteinExistence type="predicted"/>
<dbReference type="OrthoDB" id="229325at2"/>
<comment type="caution">
    <text evidence="4">The sequence shown here is derived from an EMBL/GenBank/DDBJ whole genome shotgun (WGS) entry which is preliminary data.</text>
</comment>
<dbReference type="Proteomes" id="UP000316714">
    <property type="component" value="Unassembled WGS sequence"/>
</dbReference>
<sequence length="389" mass="41326" precursor="true">MKTLFPIALLAVIATVLQPVDAAAADKVDYATQIKPILEASCTKCHGEKRQLGDLALHTDALAEVIEDGYILEGDAESSSVYERLTLEPDDKLLMPKGGDPLPKEQIALIEQWINEGAVLTSAEATPEPMAHGEDEHAEDEVDPMPAPPAADESRVQAIADMGASIVPLYQGSTLLSISFPSNPQQVTDESIDAIAAVGPNVAWLSLGGTAVTDAGVAKLAAACPNLSRLHLEKTATTDASADALTGLQRLEYLNLYGTAITDATVAKAAALPKLQRLYVWQTPVTYDAAKQAMAAHEGLEINLGWDHPGVVRERLTSELERVSTRKAEAAERAKQAETQLAEAKQQLESSAAREEEIKQELQALDGTPEEAEGTPAEGATEASEPQDA</sequence>
<evidence type="ECO:0000313" key="4">
    <source>
        <dbReference type="EMBL" id="TWT29359.1"/>
    </source>
</evidence>
<gene>
    <name evidence="4" type="ORF">KOR34_51710</name>
</gene>
<reference evidence="4 5" key="1">
    <citation type="submission" date="2019-02" db="EMBL/GenBank/DDBJ databases">
        <title>Deep-cultivation of Planctomycetes and their phenomic and genomic characterization uncovers novel biology.</title>
        <authorList>
            <person name="Wiegand S."/>
            <person name="Jogler M."/>
            <person name="Boedeker C."/>
            <person name="Pinto D."/>
            <person name="Vollmers J."/>
            <person name="Rivas-Marin E."/>
            <person name="Kohn T."/>
            <person name="Peeters S.H."/>
            <person name="Heuer A."/>
            <person name="Rast P."/>
            <person name="Oberbeckmann S."/>
            <person name="Bunk B."/>
            <person name="Jeske O."/>
            <person name="Meyerdierks A."/>
            <person name="Storesund J.E."/>
            <person name="Kallscheuer N."/>
            <person name="Luecker S."/>
            <person name="Lage O.M."/>
            <person name="Pohl T."/>
            <person name="Merkel B.J."/>
            <person name="Hornburger P."/>
            <person name="Mueller R.-W."/>
            <person name="Bruemmer F."/>
            <person name="Labrenz M."/>
            <person name="Spormann A.M."/>
            <person name="Op Den Camp H."/>
            <person name="Overmann J."/>
            <person name="Amann R."/>
            <person name="Jetten M.S.M."/>
            <person name="Mascher T."/>
            <person name="Medema M.H."/>
            <person name="Devos D.P."/>
            <person name="Kaster A.-K."/>
            <person name="Ovreas L."/>
            <person name="Rohde M."/>
            <person name="Galperin M.Y."/>
            <person name="Jogler C."/>
        </authorList>
    </citation>
    <scope>NUCLEOTIDE SEQUENCE [LARGE SCALE GENOMIC DNA]</scope>
    <source>
        <strain evidence="4 5">KOR34</strain>
    </source>
</reference>
<dbReference type="SUPFAM" id="SSF52047">
    <property type="entry name" value="RNI-like"/>
    <property type="match status" value="1"/>
</dbReference>
<feature type="region of interest" description="Disordered" evidence="1">
    <location>
        <begin position="126"/>
        <end position="152"/>
    </location>
</feature>
<feature type="compositionally biased region" description="Low complexity" evidence="1">
    <location>
        <begin position="374"/>
        <end position="389"/>
    </location>
</feature>
<feature type="region of interest" description="Disordered" evidence="1">
    <location>
        <begin position="332"/>
        <end position="389"/>
    </location>
</feature>
<keyword evidence="5" id="KW-1185">Reference proteome</keyword>
<evidence type="ECO:0000259" key="3">
    <source>
        <dbReference type="Pfam" id="PF07635"/>
    </source>
</evidence>
<dbReference type="InterPro" id="IPR011429">
    <property type="entry name" value="Cyt_c_Planctomycete-type"/>
</dbReference>
<feature type="chain" id="PRO_5023067497" evidence="2">
    <location>
        <begin position="25"/>
        <end position="389"/>
    </location>
</feature>
<dbReference type="AlphaFoldDB" id="A0A5C5UU59"/>
<dbReference type="Gene3D" id="3.80.10.10">
    <property type="entry name" value="Ribonuclease Inhibitor"/>
    <property type="match status" value="1"/>
</dbReference>
<dbReference type="InterPro" id="IPR032675">
    <property type="entry name" value="LRR_dom_sf"/>
</dbReference>
<dbReference type="EMBL" id="SIHJ01000008">
    <property type="protein sequence ID" value="TWT29359.1"/>
    <property type="molecule type" value="Genomic_DNA"/>
</dbReference>
<evidence type="ECO:0000256" key="1">
    <source>
        <dbReference type="SAM" id="MobiDB-lite"/>
    </source>
</evidence>
<dbReference type="PANTHER" id="PTHR35889:SF3">
    <property type="entry name" value="F-BOX DOMAIN-CONTAINING PROTEIN"/>
    <property type="match status" value="1"/>
</dbReference>
<accession>A0A5C5UU59</accession>
<organism evidence="4 5">
    <name type="scientific">Posidoniimonas corsicana</name>
    <dbReference type="NCBI Taxonomy" id="1938618"/>
    <lineage>
        <taxon>Bacteria</taxon>
        <taxon>Pseudomonadati</taxon>
        <taxon>Planctomycetota</taxon>
        <taxon>Planctomycetia</taxon>
        <taxon>Pirellulales</taxon>
        <taxon>Lacipirellulaceae</taxon>
        <taxon>Posidoniimonas</taxon>
    </lineage>
</organism>
<dbReference type="Pfam" id="PF07635">
    <property type="entry name" value="PSCyt1"/>
    <property type="match status" value="1"/>
</dbReference>